<organism evidence="4 5">
    <name type="scientific">Mucilaginibacter conchicola</name>
    <dbReference type="NCBI Taxonomy" id="2303333"/>
    <lineage>
        <taxon>Bacteria</taxon>
        <taxon>Pseudomonadati</taxon>
        <taxon>Bacteroidota</taxon>
        <taxon>Sphingobacteriia</taxon>
        <taxon>Sphingobacteriales</taxon>
        <taxon>Sphingobacteriaceae</taxon>
        <taxon>Mucilaginibacter</taxon>
    </lineage>
</organism>
<dbReference type="PANTHER" id="PTHR48105">
    <property type="entry name" value="THIOREDOXIN REDUCTASE 1-RELATED-RELATED"/>
    <property type="match status" value="1"/>
</dbReference>
<evidence type="ECO:0000256" key="2">
    <source>
        <dbReference type="ARBA" id="ARBA00023002"/>
    </source>
</evidence>
<dbReference type="InterPro" id="IPR023753">
    <property type="entry name" value="FAD/NAD-binding_dom"/>
</dbReference>
<keyword evidence="5" id="KW-1185">Reference proteome</keyword>
<evidence type="ECO:0000259" key="3">
    <source>
        <dbReference type="Pfam" id="PF07992"/>
    </source>
</evidence>
<dbReference type="SUPFAM" id="SSF51905">
    <property type="entry name" value="FAD/NAD(P)-binding domain"/>
    <property type="match status" value="1"/>
</dbReference>
<dbReference type="RefSeq" id="WP_117390055.1">
    <property type="nucleotide sequence ID" value="NZ_QWDC01000001.1"/>
</dbReference>
<dbReference type="InterPro" id="IPR050097">
    <property type="entry name" value="Ferredoxin-NADP_redctase_2"/>
</dbReference>
<comment type="caution">
    <text evidence="4">The sequence shown here is derived from an EMBL/GenBank/DDBJ whole genome shotgun (WGS) entry which is preliminary data.</text>
</comment>
<dbReference type="EMBL" id="QWDC01000001">
    <property type="protein sequence ID" value="RFZ94493.1"/>
    <property type="molecule type" value="Genomic_DNA"/>
</dbReference>
<dbReference type="GO" id="GO:0016491">
    <property type="term" value="F:oxidoreductase activity"/>
    <property type="evidence" value="ECO:0007669"/>
    <property type="project" value="UniProtKB-KW"/>
</dbReference>
<sequence>MADVIIIGGSYAGLSAAMSLGRALRNVVVIDNQDPCNKKVAHSHNFLTQDGAEPDAIALAARKQVLQYPSVNLIVDTVSQVINNGENFEVVTIDGQKFKARKIIFATGIKDILPDIPGFSACWPKSVIHCPYCHGYEERGKKLAVIGNGDEGFEYAKLINNWSKHLTVFTNGTATFNEEQLIKLKKHKINIIESPITALVHEKGHVNHISLANGKGIAVEFIFYRPAFVQKSDIPKQLGCDFTSTGHLQVNMFGETNLPGVFAVGDSCSPMRSVANAVAAGSFTGAYLNKLLGDESF</sequence>
<dbReference type="Pfam" id="PF07992">
    <property type="entry name" value="Pyr_redox_2"/>
    <property type="match status" value="1"/>
</dbReference>
<reference evidence="4 5" key="1">
    <citation type="submission" date="2018-08" db="EMBL/GenBank/DDBJ databases">
        <title>Mucilaginibacter sp. MYSH2.</title>
        <authorList>
            <person name="Seo T."/>
        </authorList>
    </citation>
    <scope>NUCLEOTIDE SEQUENCE [LARGE SCALE GENOMIC DNA]</scope>
    <source>
        <strain evidence="4 5">MYSH2</strain>
    </source>
</reference>
<dbReference type="InterPro" id="IPR036188">
    <property type="entry name" value="FAD/NAD-bd_sf"/>
</dbReference>
<feature type="domain" description="FAD/NAD(P)-binding" evidence="3">
    <location>
        <begin position="3"/>
        <end position="281"/>
    </location>
</feature>
<protein>
    <submittedName>
        <fullName evidence="4">NAD(P)/FAD-dependent oxidoreductase</fullName>
    </submittedName>
</protein>
<gene>
    <name evidence="4" type="ORF">D0C36_02795</name>
</gene>
<evidence type="ECO:0000313" key="5">
    <source>
        <dbReference type="Proteomes" id="UP000264217"/>
    </source>
</evidence>
<dbReference type="Gene3D" id="3.50.50.60">
    <property type="entry name" value="FAD/NAD(P)-binding domain"/>
    <property type="match status" value="2"/>
</dbReference>
<dbReference type="OrthoDB" id="9806179at2"/>
<name>A0A372NWK5_9SPHI</name>
<dbReference type="PRINTS" id="PR00469">
    <property type="entry name" value="PNDRDTASEII"/>
</dbReference>
<dbReference type="Proteomes" id="UP000264217">
    <property type="component" value="Unassembled WGS sequence"/>
</dbReference>
<evidence type="ECO:0000313" key="4">
    <source>
        <dbReference type="EMBL" id="RFZ94493.1"/>
    </source>
</evidence>
<keyword evidence="1" id="KW-0285">Flavoprotein</keyword>
<accession>A0A372NWK5</accession>
<proteinExistence type="predicted"/>
<dbReference type="AlphaFoldDB" id="A0A372NWK5"/>
<dbReference type="PRINTS" id="PR00368">
    <property type="entry name" value="FADPNR"/>
</dbReference>
<evidence type="ECO:0000256" key="1">
    <source>
        <dbReference type="ARBA" id="ARBA00022630"/>
    </source>
</evidence>
<keyword evidence="2" id="KW-0560">Oxidoreductase</keyword>